<dbReference type="Pfam" id="PF01579">
    <property type="entry name" value="DUF19"/>
    <property type="match status" value="1"/>
</dbReference>
<evidence type="ECO:0000259" key="2">
    <source>
        <dbReference type="Pfam" id="PF01579"/>
    </source>
</evidence>
<feature type="chain" id="PRO_5004738563" description="T20D4.11-like domain-containing protein" evidence="1">
    <location>
        <begin position="21"/>
        <end position="232"/>
    </location>
</feature>
<reference evidence="3" key="1">
    <citation type="submission" date="2013-07" db="EMBL/GenBank/DDBJ databases">
        <title>Midgut Transcriptome Profiling of Anoplphora glabripennis, a Lignocellulose Degrading, Wood-Boring Cerambycid.</title>
        <authorList>
            <person name="Scully E.D."/>
            <person name="Hoover K."/>
            <person name="Carlson J.E."/>
            <person name="Tien M."/>
            <person name="Geib S.M."/>
        </authorList>
    </citation>
    <scope>NUCLEOTIDE SEQUENCE</scope>
</reference>
<keyword evidence="1" id="KW-0732">Signal</keyword>
<dbReference type="InterPro" id="IPR002542">
    <property type="entry name" value="T20D4.11-like_dom"/>
</dbReference>
<proteinExistence type="predicted"/>
<evidence type="ECO:0000256" key="1">
    <source>
        <dbReference type="SAM" id="SignalP"/>
    </source>
</evidence>
<feature type="signal peptide" evidence="1">
    <location>
        <begin position="1"/>
        <end position="20"/>
    </location>
</feature>
<dbReference type="AlphaFoldDB" id="V5IA16"/>
<accession>V5IA16</accession>
<sequence length="232" mass="26671">MRWLLFLSVLTVGLYRCAITSDVIKEEHNVLFESGKHGLLAFVPSRKRVTREIGGAGSKLPHIENRVKELCANDKRLNDSMATMKTCLKKKPVFLTPRDEFIENIDHCSVETRNELRKCLPEKLRYFPDFFFNLVDSVVKLLYDDFGEIARGLAPCVSKLNEEPSKTNYEKCLKSTGEDIQEEILESKEKFCGKFLEAANCFIKQLNDTCTTNEDLEKFKKDYIAAVKRPCK</sequence>
<name>V5IA16_ANOGL</name>
<evidence type="ECO:0000313" key="3">
    <source>
        <dbReference type="EMBL" id="JAB66496.1"/>
    </source>
</evidence>
<organism evidence="3">
    <name type="scientific">Anoplophora glabripennis</name>
    <name type="common">Asian longhorn beetle</name>
    <name type="synonym">Anoplophora nobilis</name>
    <dbReference type="NCBI Taxonomy" id="217634"/>
    <lineage>
        <taxon>Eukaryota</taxon>
        <taxon>Metazoa</taxon>
        <taxon>Ecdysozoa</taxon>
        <taxon>Arthropoda</taxon>
        <taxon>Hexapoda</taxon>
        <taxon>Insecta</taxon>
        <taxon>Pterygota</taxon>
        <taxon>Neoptera</taxon>
        <taxon>Endopterygota</taxon>
        <taxon>Coleoptera</taxon>
        <taxon>Polyphaga</taxon>
        <taxon>Cucujiformia</taxon>
        <taxon>Chrysomeloidea</taxon>
        <taxon>Cerambycidae</taxon>
        <taxon>Lamiinae</taxon>
        <taxon>Lamiini</taxon>
        <taxon>Anoplophora</taxon>
    </lineage>
</organism>
<dbReference type="EMBL" id="GALX01001970">
    <property type="protein sequence ID" value="JAB66496.1"/>
    <property type="molecule type" value="Transcribed_RNA"/>
</dbReference>
<protein>
    <recommendedName>
        <fullName evidence="2">T20D4.11-like domain-containing protein</fullName>
    </recommendedName>
</protein>
<feature type="domain" description="T20D4.11-like" evidence="2">
    <location>
        <begin position="149"/>
        <end position="228"/>
    </location>
</feature>